<dbReference type="AlphaFoldDB" id="X1MVE3"/>
<reference evidence="1" key="1">
    <citation type="journal article" date="2014" name="Front. Microbiol.">
        <title>High frequency of phylogenetically diverse reductive dehalogenase-homologous genes in deep subseafloor sedimentary metagenomes.</title>
        <authorList>
            <person name="Kawai M."/>
            <person name="Futagami T."/>
            <person name="Toyoda A."/>
            <person name="Takaki Y."/>
            <person name="Nishi S."/>
            <person name="Hori S."/>
            <person name="Arai W."/>
            <person name="Tsubouchi T."/>
            <person name="Morono Y."/>
            <person name="Uchiyama I."/>
            <person name="Ito T."/>
            <person name="Fujiyama A."/>
            <person name="Inagaki F."/>
            <person name="Takami H."/>
        </authorList>
    </citation>
    <scope>NUCLEOTIDE SEQUENCE</scope>
    <source>
        <strain evidence="1">Expedition CK06-06</strain>
    </source>
</reference>
<accession>X1MVE3</accession>
<organism evidence="1">
    <name type="scientific">marine sediment metagenome</name>
    <dbReference type="NCBI Taxonomy" id="412755"/>
    <lineage>
        <taxon>unclassified sequences</taxon>
        <taxon>metagenomes</taxon>
        <taxon>ecological metagenomes</taxon>
    </lineage>
</organism>
<name>X1MVE3_9ZZZZ</name>
<comment type="caution">
    <text evidence="1">The sequence shown here is derived from an EMBL/GenBank/DDBJ whole genome shotgun (WGS) entry which is preliminary data.</text>
</comment>
<gene>
    <name evidence="1" type="ORF">S06H3_40161</name>
</gene>
<evidence type="ECO:0000313" key="1">
    <source>
        <dbReference type="EMBL" id="GAI35248.1"/>
    </source>
</evidence>
<sequence length="65" mass="7353">MSIKIDLDQIVNGSDKQTNFTSGLLRLIFKADRHHTELLRKGFPNAVKAVEHYQTTGEILDLEAD</sequence>
<dbReference type="EMBL" id="BARV01024621">
    <property type="protein sequence ID" value="GAI35248.1"/>
    <property type="molecule type" value="Genomic_DNA"/>
</dbReference>
<protein>
    <submittedName>
        <fullName evidence="1">Uncharacterized protein</fullName>
    </submittedName>
</protein>
<proteinExistence type="predicted"/>